<proteinExistence type="inferred from homology"/>
<dbReference type="InterPro" id="IPR036477">
    <property type="entry name" value="Formyl_transf_N_sf"/>
</dbReference>
<dbReference type="Pfam" id="PF00551">
    <property type="entry name" value="Formyl_trans_N"/>
    <property type="match status" value="1"/>
</dbReference>
<dbReference type="PROSITE" id="PS00373">
    <property type="entry name" value="GART"/>
    <property type="match status" value="1"/>
</dbReference>
<dbReference type="InterPro" id="IPR044135">
    <property type="entry name" value="Met-tRNA-FMT_C"/>
</dbReference>
<dbReference type="HAMAP" id="MF_00182">
    <property type="entry name" value="Formyl_trans"/>
    <property type="match status" value="1"/>
</dbReference>
<evidence type="ECO:0000313" key="9">
    <source>
        <dbReference type="Proteomes" id="UP000182089"/>
    </source>
</evidence>
<evidence type="ECO:0000259" key="6">
    <source>
        <dbReference type="Pfam" id="PF00551"/>
    </source>
</evidence>
<dbReference type="EMBL" id="FOCC01000006">
    <property type="protein sequence ID" value="SEM67015.1"/>
    <property type="molecule type" value="Genomic_DNA"/>
</dbReference>
<gene>
    <name evidence="5" type="primary">fmt</name>
    <name evidence="8" type="ORF">SAMN05216431_106103</name>
</gene>
<dbReference type="InterPro" id="IPR011034">
    <property type="entry name" value="Formyl_transferase-like_C_sf"/>
</dbReference>
<dbReference type="Gene3D" id="3.40.50.12230">
    <property type="match status" value="1"/>
</dbReference>
<accession>A0ABY1ABN4</accession>
<evidence type="ECO:0000256" key="2">
    <source>
        <dbReference type="ARBA" id="ARBA00012261"/>
    </source>
</evidence>
<evidence type="ECO:0000256" key="5">
    <source>
        <dbReference type="HAMAP-Rule" id="MF_00182"/>
    </source>
</evidence>
<feature type="domain" description="Formyl transferase C-terminal" evidence="7">
    <location>
        <begin position="205"/>
        <end position="303"/>
    </location>
</feature>
<evidence type="ECO:0000256" key="4">
    <source>
        <dbReference type="ARBA" id="ARBA00022917"/>
    </source>
</evidence>
<dbReference type="InterPro" id="IPR005793">
    <property type="entry name" value="Formyl_trans_C"/>
</dbReference>
<dbReference type="CDD" id="cd08704">
    <property type="entry name" value="Met_tRNA_FMT_C"/>
    <property type="match status" value="1"/>
</dbReference>
<dbReference type="PANTHER" id="PTHR11138">
    <property type="entry name" value="METHIONYL-TRNA FORMYLTRANSFERASE"/>
    <property type="match status" value="1"/>
</dbReference>
<dbReference type="PANTHER" id="PTHR11138:SF5">
    <property type="entry name" value="METHIONYL-TRNA FORMYLTRANSFERASE, MITOCHONDRIAL"/>
    <property type="match status" value="1"/>
</dbReference>
<dbReference type="InterPro" id="IPR005794">
    <property type="entry name" value="Fmt"/>
</dbReference>
<dbReference type="InterPro" id="IPR002376">
    <property type="entry name" value="Formyl_transf_N"/>
</dbReference>
<keyword evidence="3 5" id="KW-0808">Transferase</keyword>
<keyword evidence="4 5" id="KW-0648">Protein biosynthesis</keyword>
<name>A0ABY1ABN4_9LACO</name>
<evidence type="ECO:0000313" key="8">
    <source>
        <dbReference type="EMBL" id="SEM67015.1"/>
    </source>
</evidence>
<evidence type="ECO:0000259" key="7">
    <source>
        <dbReference type="Pfam" id="PF02911"/>
    </source>
</evidence>
<protein>
    <recommendedName>
        <fullName evidence="2 5">Methionyl-tRNA formyltransferase</fullName>
        <ecNumber evidence="2 5">2.1.2.9</ecNumber>
    </recommendedName>
</protein>
<evidence type="ECO:0000256" key="1">
    <source>
        <dbReference type="ARBA" id="ARBA00010699"/>
    </source>
</evidence>
<organism evidence="8 9">
    <name type="scientific">Ligilactobacillus ruminis</name>
    <dbReference type="NCBI Taxonomy" id="1623"/>
    <lineage>
        <taxon>Bacteria</taxon>
        <taxon>Bacillati</taxon>
        <taxon>Bacillota</taxon>
        <taxon>Bacilli</taxon>
        <taxon>Lactobacillales</taxon>
        <taxon>Lactobacillaceae</taxon>
        <taxon>Ligilactobacillus</taxon>
    </lineage>
</organism>
<dbReference type="Pfam" id="PF02911">
    <property type="entry name" value="Formyl_trans_C"/>
    <property type="match status" value="1"/>
</dbReference>
<sequence>MTSIVFMGTPQFAAPILEGLIKADYDVKAVVTQPDRYVGRKHVLTASPVKQMAQKYGLEVLQPEKISNSPEMQRIIQLAPDLIVTAAFGQFLPDKLIQAAKVAAINVHGSLLPKYRGGAPVQYAIMNGDTQTGVTIIYMVKKMDAGDMLAQKAMPIEADDDTASIFAKMSILGRDTLLDTIPKLLAGEITPVKQAEEQVVFSPTIKPEEEELSLYATAQELDWKIRALRPNPGAYFASFKKKRMKLWKIKPLEETTSYESGTVVEAKKHVLKLAAAKGTVYQVEELQPAGKPKMNVTDYLNGIGQGLKPGQKVIE</sequence>
<dbReference type="InterPro" id="IPR001555">
    <property type="entry name" value="GART_AS"/>
</dbReference>
<dbReference type="EC" id="2.1.2.9" evidence="2 5"/>
<comment type="function">
    <text evidence="5">Attaches a formyl group to the free amino group of methionyl-tRNA(fMet). The formyl group appears to play a dual role in the initiator identity of N-formylmethionyl-tRNA by promoting its recognition by IF2 and preventing the misappropriation of this tRNA by the elongation apparatus.</text>
</comment>
<comment type="similarity">
    <text evidence="1 5">Belongs to the Fmt family.</text>
</comment>
<comment type="caution">
    <text evidence="8">The sequence shown here is derived from an EMBL/GenBank/DDBJ whole genome shotgun (WGS) entry which is preliminary data.</text>
</comment>
<dbReference type="SUPFAM" id="SSF53328">
    <property type="entry name" value="Formyltransferase"/>
    <property type="match status" value="1"/>
</dbReference>
<dbReference type="Proteomes" id="UP000182089">
    <property type="component" value="Unassembled WGS sequence"/>
</dbReference>
<comment type="catalytic activity">
    <reaction evidence="5">
        <text>L-methionyl-tRNA(fMet) + (6R)-10-formyltetrahydrofolate = N-formyl-L-methionyl-tRNA(fMet) + (6S)-5,6,7,8-tetrahydrofolate + H(+)</text>
        <dbReference type="Rhea" id="RHEA:24380"/>
        <dbReference type="Rhea" id="RHEA-COMP:9952"/>
        <dbReference type="Rhea" id="RHEA-COMP:9953"/>
        <dbReference type="ChEBI" id="CHEBI:15378"/>
        <dbReference type="ChEBI" id="CHEBI:57453"/>
        <dbReference type="ChEBI" id="CHEBI:78530"/>
        <dbReference type="ChEBI" id="CHEBI:78844"/>
        <dbReference type="ChEBI" id="CHEBI:195366"/>
        <dbReference type="EC" id="2.1.2.9"/>
    </reaction>
</comment>
<dbReference type="NCBIfam" id="TIGR00460">
    <property type="entry name" value="fmt"/>
    <property type="match status" value="1"/>
</dbReference>
<reference evidence="8 9" key="1">
    <citation type="submission" date="2016-10" db="EMBL/GenBank/DDBJ databases">
        <authorList>
            <person name="Varghese N."/>
            <person name="Submissions S."/>
        </authorList>
    </citation>
    <scope>NUCLEOTIDE SEQUENCE [LARGE SCALE GENOMIC DNA]</scope>
    <source>
        <strain evidence="8 9">WC1T17</strain>
    </source>
</reference>
<dbReference type="CDD" id="cd08646">
    <property type="entry name" value="FMT_core_Met-tRNA-FMT_N"/>
    <property type="match status" value="1"/>
</dbReference>
<feature type="binding site" evidence="5">
    <location>
        <begin position="110"/>
        <end position="113"/>
    </location>
    <ligand>
        <name>(6S)-5,6,7,8-tetrahydrofolate</name>
        <dbReference type="ChEBI" id="CHEBI:57453"/>
    </ligand>
</feature>
<evidence type="ECO:0000256" key="3">
    <source>
        <dbReference type="ARBA" id="ARBA00022679"/>
    </source>
</evidence>
<dbReference type="SUPFAM" id="SSF50486">
    <property type="entry name" value="FMT C-terminal domain-like"/>
    <property type="match status" value="1"/>
</dbReference>
<dbReference type="InterPro" id="IPR041711">
    <property type="entry name" value="Met-tRNA-FMT_N"/>
</dbReference>
<feature type="domain" description="Formyl transferase N-terminal" evidence="6">
    <location>
        <begin position="4"/>
        <end position="177"/>
    </location>
</feature>